<feature type="compositionally biased region" description="Basic and acidic residues" evidence="1">
    <location>
        <begin position="48"/>
        <end position="57"/>
    </location>
</feature>
<dbReference type="InterPro" id="IPR007280">
    <property type="entry name" value="Peptidase_C_arc/bac"/>
</dbReference>
<feature type="compositionally biased region" description="Low complexity" evidence="1">
    <location>
        <begin position="66"/>
        <end position="87"/>
    </location>
</feature>
<feature type="compositionally biased region" description="Pro residues" evidence="1">
    <location>
        <begin position="180"/>
        <end position="190"/>
    </location>
</feature>
<reference evidence="3" key="1">
    <citation type="submission" date="2019-07" db="EMBL/GenBank/DDBJ databases">
        <title>Toxilogical consequences of a new and cryptic species of cyanobacteria (Komarekiella delphini-convector) recovered from the epidermis of a bottlenose dolphin and 1500 ft. in the air.</title>
        <authorList>
            <person name="Brown A.O."/>
            <person name="Dvorak P."/>
            <person name="Villanueva C.D."/>
            <person name="Foss A.J."/>
            <person name="Garvey A.D."/>
            <person name="Gibson Q.A."/>
            <person name="Johansen J.R."/>
            <person name="Casamatta D.A."/>
        </authorList>
    </citation>
    <scope>NUCLEOTIDE SEQUENCE</scope>
    <source>
        <strain evidence="3">SJRDD-AB1</strain>
    </source>
</reference>
<evidence type="ECO:0000313" key="4">
    <source>
        <dbReference type="Proteomes" id="UP001165986"/>
    </source>
</evidence>
<name>A0AA40ST21_9NOST</name>
<feature type="compositionally biased region" description="Pro residues" evidence="1">
    <location>
        <begin position="160"/>
        <end position="170"/>
    </location>
</feature>
<accession>A0AA40ST21</accession>
<gene>
    <name evidence="3" type="ORF">FNW02_00755</name>
</gene>
<dbReference type="Pfam" id="PF04151">
    <property type="entry name" value="PPC"/>
    <property type="match status" value="1"/>
</dbReference>
<protein>
    <submittedName>
        <fullName evidence="3">Peptidase</fullName>
    </submittedName>
</protein>
<evidence type="ECO:0000256" key="1">
    <source>
        <dbReference type="SAM" id="MobiDB-lite"/>
    </source>
</evidence>
<dbReference type="Proteomes" id="UP001165986">
    <property type="component" value="Unassembled WGS sequence"/>
</dbReference>
<proteinExistence type="predicted"/>
<dbReference type="AlphaFoldDB" id="A0AA40ST21"/>
<feature type="compositionally biased region" description="Polar residues" evidence="1">
    <location>
        <begin position="95"/>
        <end position="106"/>
    </location>
</feature>
<dbReference type="Gene3D" id="2.60.120.380">
    <property type="match status" value="2"/>
</dbReference>
<feature type="region of interest" description="Disordered" evidence="1">
    <location>
        <begin position="48"/>
        <end position="299"/>
    </location>
</feature>
<comment type="caution">
    <text evidence="3">The sequence shown here is derived from an EMBL/GenBank/DDBJ whole genome shotgun (WGS) entry which is preliminary data.</text>
</comment>
<dbReference type="EMBL" id="VJXY01000001">
    <property type="protein sequence ID" value="MBD6614440.1"/>
    <property type="molecule type" value="Genomic_DNA"/>
</dbReference>
<feature type="domain" description="Peptidase C-terminal archaeal/bacterial" evidence="2">
    <location>
        <begin position="326"/>
        <end position="404"/>
    </location>
</feature>
<dbReference type="PRINTS" id="PR01217">
    <property type="entry name" value="PRICHEXTENSN"/>
</dbReference>
<organism evidence="3 4">
    <name type="scientific">Komarekiella delphini-convector SJRDD-AB1</name>
    <dbReference type="NCBI Taxonomy" id="2593771"/>
    <lineage>
        <taxon>Bacteria</taxon>
        <taxon>Bacillati</taxon>
        <taxon>Cyanobacteriota</taxon>
        <taxon>Cyanophyceae</taxon>
        <taxon>Nostocales</taxon>
        <taxon>Nostocaceae</taxon>
        <taxon>Komarekiella</taxon>
        <taxon>Komarekiella delphini-convector</taxon>
    </lineage>
</organism>
<keyword evidence="4" id="KW-1185">Reference proteome</keyword>
<evidence type="ECO:0000259" key="2">
    <source>
        <dbReference type="Pfam" id="PF04151"/>
    </source>
</evidence>
<evidence type="ECO:0000313" key="3">
    <source>
        <dbReference type="EMBL" id="MBD6614440.1"/>
    </source>
</evidence>
<sequence length="529" mass="56928">MAGKSNIRYCFRFDLALIFFLSSSLLLASYALPINALKIPESSEKFRLAKTPDERQPEAVQQGIEQIPVSQPSVSPQPSQPIDSPIPENVAPTPVDSQPTPQPTQDGSAPTPSTPTPQPTQGGSTPTPSTPTPQPTQGGSTPTPSTPTPQPTQGGSTPTPSTPTPQPTPQPTQGGSTPTPSTPTPQPTPQPTQGGSAPTPSRPTPQPRQGGSTPRPSRPTPQPTQGGSRPSRPTPQPTQGGSAPTPSRPTPQPRQGGFTPRPARPTPQPTQGGRKPITSPGRNSNPTREVSPVPPSSTLPIKEINFVDIAFGILSKGDYQSKGRYFHFYQFEGRENQLLQIRLGGSKDQRRTSNLSLQPFMFLLDPNNKVVLKRGSGGANSTIRDAFIFARLPVKGTYTIAVTSRNPKDIGRYSLALRNDRASYTLDESGELTAQSSTLKQNGSPYNVSQFQGKKNQLVSIRADSINEEFSPYIVLLNSQGQRIAANNDKDGMYSALIDRVKLPEDDTYYIVVTSNNSRERGTYRLTIF</sequence>